<dbReference type="Proteomes" id="UP000280008">
    <property type="component" value="Unassembled WGS sequence"/>
</dbReference>
<dbReference type="EMBL" id="RBKS01000001">
    <property type="protein sequence ID" value="RKR73337.1"/>
    <property type="molecule type" value="Genomic_DNA"/>
</dbReference>
<dbReference type="InterPro" id="IPR053377">
    <property type="entry name" value="Iron_uptake_EfeM/EfeO"/>
</dbReference>
<dbReference type="GO" id="GO:0030313">
    <property type="term" value="C:cell envelope"/>
    <property type="evidence" value="ECO:0007669"/>
    <property type="project" value="UniProtKB-SubCell"/>
</dbReference>
<organism evidence="6 7">
    <name type="scientific">Frondihabitans australicus</name>
    <dbReference type="NCBI Taxonomy" id="386892"/>
    <lineage>
        <taxon>Bacteria</taxon>
        <taxon>Bacillati</taxon>
        <taxon>Actinomycetota</taxon>
        <taxon>Actinomycetes</taxon>
        <taxon>Micrococcales</taxon>
        <taxon>Microbacteriaceae</taxon>
        <taxon>Frondihabitans</taxon>
    </lineage>
</organism>
<evidence type="ECO:0000256" key="3">
    <source>
        <dbReference type="ARBA" id="ARBA00022729"/>
    </source>
</evidence>
<evidence type="ECO:0000313" key="7">
    <source>
        <dbReference type="Proteomes" id="UP000280008"/>
    </source>
</evidence>
<evidence type="ECO:0000313" key="6">
    <source>
        <dbReference type="EMBL" id="RKR73337.1"/>
    </source>
</evidence>
<accession>A0A495IBG1</accession>
<reference evidence="6 7" key="1">
    <citation type="submission" date="2018-10" db="EMBL/GenBank/DDBJ databases">
        <title>Sequencing the genomes of 1000 actinobacteria strains.</title>
        <authorList>
            <person name="Klenk H.-P."/>
        </authorList>
    </citation>
    <scope>NUCLEOTIDE SEQUENCE [LARGE SCALE GENOMIC DNA]</scope>
    <source>
        <strain evidence="6 7">DSM 17894</strain>
    </source>
</reference>
<sequence>MPLPDLARRPLARSLGRPLALVAAGTVVLLAAAGCTASAPAPSTTASAAVGVQKVSVTLVNDGSDRCTASTNRVAAGPVTFTVTNRSSTAITEFELLQDQRIYGEKENLVPGLASATFTVTLGGGTYQLYCPGAVRELTPFTVTGSAAGASHTSTAGLLRQGAKGYAQYVTGEIGSLVTASTTLQHDIHAGDLARAKIDCADARGPYEHIESDVNGFVKKGYSPTDNAGNLDYLIDMRATNLDPKVGWHGFHAIERDLFQAGRITASTVAAADGLVADVTALRDLASSLSYRPEDLANGASGLLEEVQRSKVTGTEDAYSHTDLVDIASNVEGARQAFAYLKPGLAKLDPAVTTTIGTQFDRTVALLNTYRDASAPGGYRTYDAATRAADANAISQQVQALQDPLSRLAAKVATA</sequence>
<feature type="domain" description="Imelysin-like" evidence="5">
    <location>
        <begin position="164"/>
        <end position="407"/>
    </location>
</feature>
<dbReference type="InterPro" id="IPR034981">
    <property type="entry name" value="Imelysin-like_EfeO/Algp7"/>
</dbReference>
<feature type="chain" id="PRO_5038816579" evidence="4">
    <location>
        <begin position="34"/>
        <end position="415"/>
    </location>
</feature>
<dbReference type="NCBIfam" id="NF041757">
    <property type="entry name" value="EfeO"/>
    <property type="match status" value="1"/>
</dbReference>
<dbReference type="AlphaFoldDB" id="A0A495IBG1"/>
<evidence type="ECO:0000259" key="5">
    <source>
        <dbReference type="Pfam" id="PF09375"/>
    </source>
</evidence>
<dbReference type="Pfam" id="PF09375">
    <property type="entry name" value="Peptidase_M75"/>
    <property type="match status" value="1"/>
</dbReference>
<comment type="subcellular location">
    <subcellularLocation>
        <location evidence="1">Cell envelope</location>
    </subcellularLocation>
</comment>
<dbReference type="PANTHER" id="PTHR39192:SF1">
    <property type="entry name" value="IRON UPTAKE SYSTEM COMPONENT EFEO"/>
    <property type="match status" value="1"/>
</dbReference>
<feature type="signal peptide" evidence="4">
    <location>
        <begin position="1"/>
        <end position="33"/>
    </location>
</feature>
<dbReference type="InterPro" id="IPR018976">
    <property type="entry name" value="Imelysin-like"/>
</dbReference>
<comment type="caution">
    <text evidence="6">The sequence shown here is derived from an EMBL/GenBank/DDBJ whole genome shotgun (WGS) entry which is preliminary data.</text>
</comment>
<evidence type="ECO:0000256" key="4">
    <source>
        <dbReference type="SAM" id="SignalP"/>
    </source>
</evidence>
<dbReference type="InterPro" id="IPR038352">
    <property type="entry name" value="Imelysin_sf"/>
</dbReference>
<dbReference type="InterPro" id="IPR050894">
    <property type="entry name" value="EfeM/EfeO_iron_uptake"/>
</dbReference>
<evidence type="ECO:0000256" key="2">
    <source>
        <dbReference type="ARBA" id="ARBA00005989"/>
    </source>
</evidence>
<proteinExistence type="inferred from homology"/>
<dbReference type="RefSeq" id="WP_245981357.1">
    <property type="nucleotide sequence ID" value="NZ_RBKS01000001.1"/>
</dbReference>
<comment type="similarity">
    <text evidence="2">Belongs to the EfeM/EfeO family.</text>
</comment>
<keyword evidence="7" id="KW-1185">Reference proteome</keyword>
<dbReference type="CDD" id="cd14656">
    <property type="entry name" value="Imelysin-like_EfeO"/>
    <property type="match status" value="1"/>
</dbReference>
<protein>
    <submittedName>
        <fullName evidence="6">Iron uptake system component EfeO</fullName>
    </submittedName>
</protein>
<keyword evidence="3 4" id="KW-0732">Signal</keyword>
<name>A0A495IBG1_9MICO</name>
<evidence type="ECO:0000256" key="1">
    <source>
        <dbReference type="ARBA" id="ARBA00004196"/>
    </source>
</evidence>
<gene>
    <name evidence="6" type="ORF">C8E83_0429</name>
</gene>
<dbReference type="Gene3D" id="1.20.1420.20">
    <property type="entry name" value="M75 peptidase, HXXE motif"/>
    <property type="match status" value="1"/>
</dbReference>
<dbReference type="PANTHER" id="PTHR39192">
    <property type="entry name" value="IRON UPTAKE SYSTEM COMPONENT EFEO"/>
    <property type="match status" value="1"/>
</dbReference>